<evidence type="ECO:0000313" key="4">
    <source>
        <dbReference type="EMBL" id="KAL3794468.1"/>
    </source>
</evidence>
<feature type="domain" description="CCHC-type" evidence="3">
    <location>
        <begin position="197"/>
        <end position="212"/>
    </location>
</feature>
<reference evidence="4 5" key="1">
    <citation type="submission" date="2024-10" db="EMBL/GenBank/DDBJ databases">
        <title>Updated reference genomes for cyclostephanoid diatoms.</title>
        <authorList>
            <person name="Roberts W.R."/>
            <person name="Alverson A.J."/>
        </authorList>
    </citation>
    <scope>NUCLEOTIDE SEQUENCE [LARGE SCALE GENOMIC DNA]</scope>
    <source>
        <strain evidence="4 5">AJA010-31</strain>
    </source>
</reference>
<proteinExistence type="predicted"/>
<keyword evidence="1" id="KW-0862">Zinc</keyword>
<dbReference type="SUPFAM" id="SSF57756">
    <property type="entry name" value="Retrovirus zinc finger-like domains"/>
    <property type="match status" value="1"/>
</dbReference>
<evidence type="ECO:0000259" key="3">
    <source>
        <dbReference type="PROSITE" id="PS50158"/>
    </source>
</evidence>
<feature type="region of interest" description="Disordered" evidence="2">
    <location>
        <begin position="155"/>
        <end position="230"/>
    </location>
</feature>
<keyword evidence="5" id="KW-1185">Reference proteome</keyword>
<organism evidence="4 5">
    <name type="scientific">Cyclotella atomus</name>
    <dbReference type="NCBI Taxonomy" id="382360"/>
    <lineage>
        <taxon>Eukaryota</taxon>
        <taxon>Sar</taxon>
        <taxon>Stramenopiles</taxon>
        <taxon>Ochrophyta</taxon>
        <taxon>Bacillariophyta</taxon>
        <taxon>Coscinodiscophyceae</taxon>
        <taxon>Thalassiosirophycidae</taxon>
        <taxon>Stephanodiscales</taxon>
        <taxon>Stephanodiscaceae</taxon>
        <taxon>Cyclotella</taxon>
    </lineage>
</organism>
<feature type="compositionally biased region" description="Basic and acidic residues" evidence="2">
    <location>
        <begin position="33"/>
        <end position="48"/>
    </location>
</feature>
<gene>
    <name evidence="4" type="ORF">ACHAWO_009413</name>
</gene>
<dbReference type="PROSITE" id="PS50158">
    <property type="entry name" value="ZF_CCHC"/>
    <property type="match status" value="1"/>
</dbReference>
<evidence type="ECO:0000256" key="1">
    <source>
        <dbReference type="PROSITE-ProRule" id="PRU00047"/>
    </source>
</evidence>
<dbReference type="Pfam" id="PF00098">
    <property type="entry name" value="zf-CCHC"/>
    <property type="match status" value="1"/>
</dbReference>
<keyword evidence="1" id="KW-0479">Metal-binding</keyword>
<feature type="compositionally biased region" description="Basic and acidic residues" evidence="2">
    <location>
        <begin position="191"/>
        <end position="209"/>
    </location>
</feature>
<dbReference type="AlphaFoldDB" id="A0ABD3Q201"/>
<dbReference type="GO" id="GO:0008270">
    <property type="term" value="F:zinc ion binding"/>
    <property type="evidence" value="ECO:0007669"/>
    <property type="project" value="UniProtKB-KW"/>
</dbReference>
<comment type="caution">
    <text evidence="4">The sequence shown here is derived from an EMBL/GenBank/DDBJ whole genome shotgun (WGS) entry which is preliminary data.</text>
</comment>
<dbReference type="Gene3D" id="4.10.60.10">
    <property type="entry name" value="Zinc finger, CCHC-type"/>
    <property type="match status" value="1"/>
</dbReference>
<evidence type="ECO:0000313" key="5">
    <source>
        <dbReference type="Proteomes" id="UP001530400"/>
    </source>
</evidence>
<dbReference type="EMBL" id="JALLPJ020000355">
    <property type="protein sequence ID" value="KAL3794468.1"/>
    <property type="molecule type" value="Genomic_DNA"/>
</dbReference>
<dbReference type="SMART" id="SM00343">
    <property type="entry name" value="ZnF_C2HC"/>
    <property type="match status" value="1"/>
</dbReference>
<keyword evidence="1" id="KW-0863">Zinc-finger</keyword>
<dbReference type="InterPro" id="IPR036875">
    <property type="entry name" value="Znf_CCHC_sf"/>
</dbReference>
<sequence length="230" mass="26104">MTQREYASPGDGQDENRDETRQIHSTYSGTAPKHGDEAKVENEKESLDTPRFYHHAKPKFKAPTQGLEDVVFSTGLAKDAVNFEENKKKLSRHCAITFKSEYKASLFLRLANEARFKDLKSQLDDMNLFNREAYPKTMEQALRYLQNYRGKSGLVDGAARNQRNRNRGNKRGDEGVAFYQGGTKKSGGSRDISKDDCYNCGEKGHHAKDCPQLTEETIGGRPMQYPERRG</sequence>
<accession>A0ABD3Q201</accession>
<dbReference type="InterPro" id="IPR001878">
    <property type="entry name" value="Znf_CCHC"/>
</dbReference>
<feature type="region of interest" description="Disordered" evidence="2">
    <location>
        <begin position="1"/>
        <end position="53"/>
    </location>
</feature>
<dbReference type="Proteomes" id="UP001530400">
    <property type="component" value="Unassembled WGS sequence"/>
</dbReference>
<name>A0ABD3Q201_9STRA</name>
<protein>
    <recommendedName>
        <fullName evidence="3">CCHC-type domain-containing protein</fullName>
    </recommendedName>
</protein>
<evidence type="ECO:0000256" key="2">
    <source>
        <dbReference type="SAM" id="MobiDB-lite"/>
    </source>
</evidence>